<feature type="transmembrane region" description="Helical" evidence="2">
    <location>
        <begin position="195"/>
        <end position="214"/>
    </location>
</feature>
<organism evidence="3 4">
    <name type="scientific">Skeletonema marinoi</name>
    <dbReference type="NCBI Taxonomy" id="267567"/>
    <lineage>
        <taxon>Eukaryota</taxon>
        <taxon>Sar</taxon>
        <taxon>Stramenopiles</taxon>
        <taxon>Ochrophyta</taxon>
        <taxon>Bacillariophyta</taxon>
        <taxon>Coscinodiscophyceae</taxon>
        <taxon>Thalassiosirophycidae</taxon>
        <taxon>Thalassiosirales</taxon>
        <taxon>Skeletonemataceae</taxon>
        <taxon>Skeletonema</taxon>
        <taxon>Skeletonema marinoi-dohrnii complex</taxon>
    </lineage>
</organism>
<feature type="compositionally biased region" description="Basic and acidic residues" evidence="1">
    <location>
        <begin position="176"/>
        <end position="187"/>
    </location>
</feature>
<protein>
    <recommendedName>
        <fullName evidence="5">Transmembrane protein</fullName>
    </recommendedName>
</protein>
<keyword evidence="2" id="KW-0812">Transmembrane</keyword>
<feature type="region of interest" description="Disordered" evidence="1">
    <location>
        <begin position="167"/>
        <end position="187"/>
    </location>
</feature>
<dbReference type="Proteomes" id="UP001224775">
    <property type="component" value="Unassembled WGS sequence"/>
</dbReference>
<keyword evidence="2" id="KW-0472">Membrane</keyword>
<gene>
    <name evidence="3" type="ORF">QTG54_001115</name>
</gene>
<evidence type="ECO:0000256" key="1">
    <source>
        <dbReference type="SAM" id="MobiDB-lite"/>
    </source>
</evidence>
<reference evidence="3" key="1">
    <citation type="submission" date="2023-06" db="EMBL/GenBank/DDBJ databases">
        <title>Survivors Of The Sea: Transcriptome response of Skeletonema marinoi to long-term dormancy.</title>
        <authorList>
            <person name="Pinder M.I.M."/>
            <person name="Kourtchenko O."/>
            <person name="Robertson E.K."/>
            <person name="Larsson T."/>
            <person name="Maumus F."/>
            <person name="Osuna-Cruz C.M."/>
            <person name="Vancaester E."/>
            <person name="Stenow R."/>
            <person name="Vandepoele K."/>
            <person name="Ploug H."/>
            <person name="Bruchert V."/>
            <person name="Godhe A."/>
            <person name="Topel M."/>
        </authorList>
    </citation>
    <scope>NUCLEOTIDE SEQUENCE</scope>
    <source>
        <strain evidence="3">R05AC</strain>
    </source>
</reference>
<evidence type="ECO:0008006" key="5">
    <source>
        <dbReference type="Google" id="ProtNLM"/>
    </source>
</evidence>
<accession>A0AAD8YQ67</accession>
<comment type="caution">
    <text evidence="3">The sequence shown here is derived from an EMBL/GenBank/DDBJ whole genome shotgun (WGS) entry which is preliminary data.</text>
</comment>
<keyword evidence="4" id="KW-1185">Reference proteome</keyword>
<proteinExistence type="predicted"/>
<dbReference type="AlphaFoldDB" id="A0AAD8YQ67"/>
<evidence type="ECO:0000313" key="4">
    <source>
        <dbReference type="Proteomes" id="UP001224775"/>
    </source>
</evidence>
<dbReference type="EMBL" id="JATAAI010000001">
    <property type="protein sequence ID" value="KAK1749176.1"/>
    <property type="molecule type" value="Genomic_DNA"/>
</dbReference>
<keyword evidence="2" id="KW-1133">Transmembrane helix</keyword>
<name>A0AAD8YQ67_9STRA</name>
<evidence type="ECO:0000256" key="2">
    <source>
        <dbReference type="SAM" id="Phobius"/>
    </source>
</evidence>
<sequence length="234" mass="25591">MVNHPRTSAFALPHTPCHRSSTTKKYAFIEDGFEVAASSAPVTQIQEFEPIVNVPALSSFLIISVVFGLLQLRINSVSQATKRRSEALESLRKVESLQLSTTDVDRPTEADVTRAKAAYENALTDELNLRTIIPGVRIVAPNDPKRDEEERAAAKRFLGWTDKDLGIDEYDNEQSDQDKSSDSQLKEGEGLSSSANLLLALVGSTLIALLWTLSLDPMTANQALDAADQALSSY</sequence>
<evidence type="ECO:0000313" key="3">
    <source>
        <dbReference type="EMBL" id="KAK1749176.1"/>
    </source>
</evidence>
<feature type="transmembrane region" description="Helical" evidence="2">
    <location>
        <begin position="56"/>
        <end position="74"/>
    </location>
</feature>